<protein>
    <submittedName>
        <fullName evidence="2">Transmembrane protein, putative</fullName>
    </submittedName>
</protein>
<dbReference type="Proteomes" id="UP000009168">
    <property type="component" value="Unassembled WGS sequence"/>
</dbReference>
<dbReference type="EMBL" id="GG662828">
    <property type="protein sequence ID" value="EWS76076.1"/>
    <property type="molecule type" value="Genomic_DNA"/>
</dbReference>
<evidence type="ECO:0000256" key="1">
    <source>
        <dbReference type="SAM" id="Phobius"/>
    </source>
</evidence>
<keyword evidence="1 2" id="KW-0812">Transmembrane</keyword>
<proteinExistence type="predicted"/>
<dbReference type="KEGG" id="tet:TTHERM_000550939"/>
<reference evidence="3" key="1">
    <citation type="journal article" date="2006" name="PLoS Biol.">
        <title>Macronuclear genome sequence of the ciliate Tetrahymena thermophila, a model eukaryote.</title>
        <authorList>
            <person name="Eisen J.A."/>
            <person name="Coyne R.S."/>
            <person name="Wu M."/>
            <person name="Wu D."/>
            <person name="Thiagarajan M."/>
            <person name="Wortman J.R."/>
            <person name="Badger J.H."/>
            <person name="Ren Q."/>
            <person name="Amedeo P."/>
            <person name="Jones K.M."/>
            <person name="Tallon L.J."/>
            <person name="Delcher A.L."/>
            <person name="Salzberg S.L."/>
            <person name="Silva J.C."/>
            <person name="Haas B.J."/>
            <person name="Majoros W.H."/>
            <person name="Farzad M."/>
            <person name="Carlton J.M."/>
            <person name="Smith R.K. Jr."/>
            <person name="Garg J."/>
            <person name="Pearlman R.E."/>
            <person name="Karrer K.M."/>
            <person name="Sun L."/>
            <person name="Manning G."/>
            <person name="Elde N.C."/>
            <person name="Turkewitz A.P."/>
            <person name="Asai D.J."/>
            <person name="Wilkes D.E."/>
            <person name="Wang Y."/>
            <person name="Cai H."/>
            <person name="Collins K."/>
            <person name="Stewart B.A."/>
            <person name="Lee S.R."/>
            <person name="Wilamowska K."/>
            <person name="Weinberg Z."/>
            <person name="Ruzzo W.L."/>
            <person name="Wloga D."/>
            <person name="Gaertig J."/>
            <person name="Frankel J."/>
            <person name="Tsao C.-C."/>
            <person name="Gorovsky M.A."/>
            <person name="Keeling P.J."/>
            <person name="Waller R.F."/>
            <person name="Patron N.J."/>
            <person name="Cherry J.M."/>
            <person name="Stover N.A."/>
            <person name="Krieger C.J."/>
            <person name="del Toro C."/>
            <person name="Ryder H.F."/>
            <person name="Williamson S.C."/>
            <person name="Barbeau R.A."/>
            <person name="Hamilton E.P."/>
            <person name="Orias E."/>
        </authorList>
    </citation>
    <scope>NUCLEOTIDE SEQUENCE [LARGE SCALE GENOMIC DNA]</scope>
    <source>
        <strain evidence="3">SB210</strain>
    </source>
</reference>
<name>W7XJZ2_TETTS</name>
<sequence>MEIKIGNAQFIEVDIYKNITYTNIILVKEPIDKIIRESKLLNIQNQLLVLIQNLKGSYIIIEVQEEQNSSNKQIQKLRDKDLLICNQDISISITEISNQLSKLNSGYILQFQNTTNLKMQVQYIELFEYLDQNMNILQNDNDQQIDYQINQKSIYELNIQVFNYPVSNFSIFDFDQIFKQEQQPEAIVFISDQLYQFQQFSYYKRSNTIMKSSNLVLNCKIIKLKYDSQNKSTTYEIELPNQFLLFKSNYLIRIYLKSNLTQQAFPISQVIQIPQYLLSKRKIVSENQKQKKIILFLLTVSLILVIMGLFIFLLFKQLKKQAEKQI</sequence>
<evidence type="ECO:0000313" key="3">
    <source>
        <dbReference type="Proteomes" id="UP000009168"/>
    </source>
</evidence>
<accession>W7XJZ2</accession>
<keyword evidence="3" id="KW-1185">Reference proteome</keyword>
<evidence type="ECO:0000313" key="2">
    <source>
        <dbReference type="EMBL" id="EWS76076.1"/>
    </source>
</evidence>
<dbReference type="AlphaFoldDB" id="W7XJZ2"/>
<dbReference type="RefSeq" id="XP_012651383.1">
    <property type="nucleotide sequence ID" value="XM_012795929.1"/>
</dbReference>
<organism evidence="2 3">
    <name type="scientific">Tetrahymena thermophila (strain SB210)</name>
    <dbReference type="NCBI Taxonomy" id="312017"/>
    <lineage>
        <taxon>Eukaryota</taxon>
        <taxon>Sar</taxon>
        <taxon>Alveolata</taxon>
        <taxon>Ciliophora</taxon>
        <taxon>Intramacronucleata</taxon>
        <taxon>Oligohymenophorea</taxon>
        <taxon>Hymenostomatida</taxon>
        <taxon>Tetrahymenina</taxon>
        <taxon>Tetrahymenidae</taxon>
        <taxon>Tetrahymena</taxon>
    </lineage>
</organism>
<feature type="transmembrane region" description="Helical" evidence="1">
    <location>
        <begin position="293"/>
        <end position="315"/>
    </location>
</feature>
<dbReference type="GeneID" id="24439536"/>
<keyword evidence="1" id="KW-0472">Membrane</keyword>
<keyword evidence="1" id="KW-1133">Transmembrane helix</keyword>
<gene>
    <name evidence="2" type="ORF">TTHERM_000550939</name>
</gene>
<dbReference type="InParanoid" id="W7XJZ2"/>